<evidence type="ECO:0000313" key="4">
    <source>
        <dbReference type="Proteomes" id="UP000515377"/>
    </source>
</evidence>
<evidence type="ECO:0000313" key="3">
    <source>
        <dbReference type="Proteomes" id="UP000280708"/>
    </source>
</evidence>
<evidence type="ECO:0000313" key="1">
    <source>
        <dbReference type="EMBL" id="AYO77296.1"/>
    </source>
</evidence>
<dbReference type="EMBL" id="CP060122">
    <property type="protein sequence ID" value="QNG48566.1"/>
    <property type="molecule type" value="Genomic_DNA"/>
</dbReference>
<dbReference type="AlphaFoldDB" id="A0A3G2UQ99"/>
<accession>A0A3G2UQ99</accession>
<dbReference type="EMBL" id="CP033230">
    <property type="protein sequence ID" value="AYO77296.1"/>
    <property type="molecule type" value="Genomic_DNA"/>
</dbReference>
<name>A0A3G2UQ99_SPHYA</name>
<dbReference type="Proteomes" id="UP000280708">
    <property type="component" value="Chromosome"/>
</dbReference>
<gene>
    <name evidence="1" type="ORF">EBF16_10590</name>
    <name evidence="2" type="ORF">H3V42_14190</name>
</gene>
<evidence type="ECO:0000313" key="2">
    <source>
        <dbReference type="EMBL" id="QNG48566.1"/>
    </source>
</evidence>
<dbReference type="RefSeq" id="WP_099232336.1">
    <property type="nucleotide sequence ID" value="NZ_CP033230.1"/>
</dbReference>
<organism evidence="1 3">
    <name type="scientific">Sphingobium yanoikuyae</name>
    <name type="common">Sphingomonas yanoikuyae</name>
    <dbReference type="NCBI Taxonomy" id="13690"/>
    <lineage>
        <taxon>Bacteria</taxon>
        <taxon>Pseudomonadati</taxon>
        <taxon>Pseudomonadota</taxon>
        <taxon>Alphaproteobacteria</taxon>
        <taxon>Sphingomonadales</taxon>
        <taxon>Sphingomonadaceae</taxon>
        <taxon>Sphingobium</taxon>
    </lineage>
</organism>
<sequence length="61" mass="6853">MIAEFTLPDGRPVTTNLDQLDYFEPCEVGTRIHFADGRELEIVDSYDAVAELLNPERQAGL</sequence>
<proteinExistence type="predicted"/>
<reference evidence="2 4" key="2">
    <citation type="submission" date="2020-07" db="EMBL/GenBank/DDBJ databases">
        <title>Whole genome sequence of Sphingobium yanoikuyae A3.</title>
        <authorList>
            <person name="Han S.-S."/>
        </authorList>
    </citation>
    <scope>NUCLEOTIDE SEQUENCE [LARGE SCALE GENOMIC DNA]</scope>
    <source>
        <strain evidence="2 4">A3</strain>
    </source>
</reference>
<reference evidence="1 3" key="1">
    <citation type="submission" date="2018-10" db="EMBL/GenBank/DDBJ databases">
        <title>Characterization and genome analysis of a novel bacterium Sphingobium yanoikuyae SJTF8 capable of degrading PAHs.</title>
        <authorList>
            <person name="Yin C."/>
            <person name="Xiong W."/>
            <person name="Liang R."/>
        </authorList>
    </citation>
    <scope>NUCLEOTIDE SEQUENCE [LARGE SCALE GENOMIC DNA]</scope>
    <source>
        <strain evidence="1 3">SJTF8</strain>
    </source>
</reference>
<dbReference type="Proteomes" id="UP000515377">
    <property type="component" value="Chromosome"/>
</dbReference>
<protein>
    <submittedName>
        <fullName evidence="1">Uncharacterized protein</fullName>
    </submittedName>
</protein>